<keyword evidence="10" id="KW-1185">Reference proteome</keyword>
<feature type="region of interest" description="Disordered" evidence="6">
    <location>
        <begin position="847"/>
        <end position="921"/>
    </location>
</feature>
<dbReference type="Pfam" id="PF18004">
    <property type="entry name" value="RPN2_C"/>
    <property type="match status" value="1"/>
</dbReference>
<accession>A0A913ZGF7</accession>
<dbReference type="EnsemblMetazoa" id="XM_038194167.1">
    <property type="protein sequence ID" value="XP_038050095.1"/>
    <property type="gene ID" value="LOC119723488"/>
</dbReference>
<dbReference type="AlphaFoldDB" id="A0A913ZGF7"/>
<organism evidence="9 10">
    <name type="scientific">Patiria miniata</name>
    <name type="common">Bat star</name>
    <name type="synonym">Asterina miniata</name>
    <dbReference type="NCBI Taxonomy" id="46514"/>
    <lineage>
        <taxon>Eukaryota</taxon>
        <taxon>Metazoa</taxon>
        <taxon>Echinodermata</taxon>
        <taxon>Eleutherozoa</taxon>
        <taxon>Asterozoa</taxon>
        <taxon>Asteroidea</taxon>
        <taxon>Valvatacea</taxon>
        <taxon>Valvatida</taxon>
        <taxon>Asterinidae</taxon>
        <taxon>Patiria</taxon>
    </lineage>
</organism>
<feature type="compositionally biased region" description="Basic and acidic residues" evidence="6">
    <location>
        <begin position="852"/>
        <end position="920"/>
    </location>
</feature>
<dbReference type="Gene3D" id="1.25.10.10">
    <property type="entry name" value="Leucine-rich Repeat Variant"/>
    <property type="match status" value="1"/>
</dbReference>
<dbReference type="GO" id="GO:0005634">
    <property type="term" value="C:nucleus"/>
    <property type="evidence" value="ECO:0007669"/>
    <property type="project" value="TreeGrafter"/>
</dbReference>
<evidence type="ECO:0000259" key="8">
    <source>
        <dbReference type="Pfam" id="PF21505"/>
    </source>
</evidence>
<keyword evidence="4 5" id="KW-0647">Proteasome</keyword>
<comment type="function">
    <text evidence="5">Component of the 26S proteasome, a multiprotein complex involved in the ATP-dependent degradation of ubiquitinated proteins. This complex plays a key role in the maintenance of protein homeostasis by removing misfolded or damaged proteins, which could impair cellular functions, and by removing proteins whose functions are no longer required. Therefore, the proteasome participates in numerous cellular processes, including cell cycle progression, apoptosis, or DNA damage repair.</text>
</comment>
<feature type="region of interest" description="Disordered" evidence="6">
    <location>
        <begin position="270"/>
        <end position="321"/>
    </location>
</feature>
<evidence type="ECO:0000256" key="5">
    <source>
        <dbReference type="PIRNR" id="PIRNR015947"/>
    </source>
</evidence>
<proteinExistence type="inferred from homology"/>
<dbReference type="InterPro" id="IPR002015">
    <property type="entry name" value="Proteasome/cyclosome_rpt"/>
</dbReference>
<name>A0A913ZGF7_PATMI</name>
<evidence type="ECO:0000256" key="6">
    <source>
        <dbReference type="SAM" id="MobiDB-lite"/>
    </source>
</evidence>
<dbReference type="GO" id="GO:0030234">
    <property type="term" value="F:enzyme regulator activity"/>
    <property type="evidence" value="ECO:0007669"/>
    <property type="project" value="UniProtKB-UniRule"/>
</dbReference>
<comment type="similarity">
    <text evidence="1 5">Belongs to the proteasome subunit S1 family.</text>
</comment>
<dbReference type="Pfam" id="PF13646">
    <property type="entry name" value="HEAT_2"/>
    <property type="match status" value="1"/>
</dbReference>
<evidence type="ECO:0000256" key="4">
    <source>
        <dbReference type="ARBA" id="ARBA00022942"/>
    </source>
</evidence>
<dbReference type="InterPro" id="IPR011989">
    <property type="entry name" value="ARM-like"/>
</dbReference>
<feature type="region of interest" description="Disordered" evidence="6">
    <location>
        <begin position="977"/>
        <end position="1001"/>
    </location>
</feature>
<dbReference type="SUPFAM" id="SSF48371">
    <property type="entry name" value="ARM repeat"/>
    <property type="match status" value="1"/>
</dbReference>
<dbReference type="Proteomes" id="UP000887568">
    <property type="component" value="Unplaced"/>
</dbReference>
<dbReference type="Pfam" id="PF21505">
    <property type="entry name" value="RPN2_N"/>
    <property type="match status" value="1"/>
</dbReference>
<dbReference type="PANTHER" id="PTHR10943">
    <property type="entry name" value="26S PROTEASOME NON-ATPASE REGULATORY SUBUNIT"/>
    <property type="match status" value="1"/>
</dbReference>
<evidence type="ECO:0000256" key="3">
    <source>
        <dbReference type="ARBA" id="ARBA00022737"/>
    </source>
</evidence>
<dbReference type="Pfam" id="PF01851">
    <property type="entry name" value="PC_rep"/>
    <property type="match status" value="4"/>
</dbReference>
<dbReference type="InterPro" id="IPR048570">
    <property type="entry name" value="PSMD1_RPN2_N"/>
</dbReference>
<dbReference type="InterPro" id="IPR040623">
    <property type="entry name" value="RPN2_C"/>
</dbReference>
<dbReference type="CTD" id="5707"/>
<dbReference type="PIRSF" id="PIRSF015947">
    <property type="entry name" value="26S_Psome_Rpn2"/>
    <property type="match status" value="1"/>
</dbReference>
<feature type="domain" description="26S proteasome non-ATPase regulatory subunit 1/RPN2 N-terminal" evidence="8">
    <location>
        <begin position="4"/>
        <end position="273"/>
    </location>
</feature>
<evidence type="ECO:0000313" key="10">
    <source>
        <dbReference type="Proteomes" id="UP000887568"/>
    </source>
</evidence>
<dbReference type="InterPro" id="IPR016642">
    <property type="entry name" value="26S_Psome_Rpn2"/>
</dbReference>
<dbReference type="OrthoDB" id="261572at2759"/>
<keyword evidence="3" id="KW-0677">Repeat</keyword>
<dbReference type="PANTHER" id="PTHR10943:SF2">
    <property type="entry name" value="26S PROTEASOME NON-ATPASE REGULATORY SUBUNIT 1"/>
    <property type="match status" value="1"/>
</dbReference>
<feature type="domain" description="26S proteasome regulatory subunit RPN2 C-terminal" evidence="7">
    <location>
        <begin position="795"/>
        <end position="973"/>
    </location>
</feature>
<feature type="compositionally biased region" description="Acidic residues" evidence="6">
    <location>
        <begin position="984"/>
        <end position="1001"/>
    </location>
</feature>
<feature type="compositionally biased region" description="Basic and acidic residues" evidence="6">
    <location>
        <begin position="281"/>
        <end position="300"/>
    </location>
</feature>
<dbReference type="GeneID" id="119723488"/>
<evidence type="ECO:0000259" key="7">
    <source>
        <dbReference type="Pfam" id="PF18004"/>
    </source>
</evidence>
<dbReference type="InterPro" id="IPR016024">
    <property type="entry name" value="ARM-type_fold"/>
</dbReference>
<reference evidence="9" key="1">
    <citation type="submission" date="2022-11" db="UniProtKB">
        <authorList>
            <consortium name="EnsemblMetazoa"/>
        </authorList>
    </citation>
    <scope>IDENTIFICATION</scope>
</reference>
<sequence length="1001" mass="110913">MKLTSAGGVISLLDEPDTKLKIFALEKLNLLVDDFWAEIADAVEKIEMFYEDTTFPERELAALVASKVYYHLGAFEESLTYALGAGKLFDVNASSEYVDTTISKCIDHYTKLRVHNLEHVDDPKDIDPRLENVVDRMFQRCYDDMEFKQVVGIALETRRIDSFEKAIMKADDVGGMLSYSLKVVLALLQQRQFRNEVLRILLRLYMNLAVPDYINVCQCLIFLDDAQAVADILSKLLKESQDQTLMAYQIGFDLYASATQQFLARVQGSLRSSGPVSDTTSKTETETKDGEEMETDDTKPETNGTADEGTSVDGPAPAHKEEDKVYADRLSKLMEILSGSITIGIHLQFLIRSNKTDLQILKNTKDIVRNSVCHNATVIANSFMHCGTTCDSFLRDNLDWLSRATNWAKFTATASLGVIHRGHEKEALSLMSTYLPKDTGPGSAYQEGGGLYALGLIHANHGANIIEYLLGQLKEATTDMVRHGGSLGLGLAAMGTARQDVYEQLKFNLYEDDAVTGEAAGLAMGLVMIGSKSASAIEDMVSYAQDTQHEKILRGLCLGIALTMYGRLEEADTLIESLSRDKDPILRRSGMYTIALAYCGTGNNQAIRRLLHFAVSDVDDDVRRAAVTSLGFILFRTPEQVPSVVSLLSESYNPHVRYGAAMALGISCAGTGNKEVLSLLEPMISDSVTYVRQGALIASAMVLIQHNENTCPKVTTFRNLYTKTIGDKHEDVMAKFGAILAQGIIDAGGRNMTISMQSASGHTHMSSVVGVLVFIHFWYWFPLAHFLSLSFTPAAVVGLNADLKMPVLQIRSNAKPSMYAYTPPLETPKEKEKEKVATAVLSITAKAKKRERKEAESKMEVDEPIKEEEKDTDKDKKEKENKKEKKESKEIEKDSKDKTEETSTSKEGETEEKKEKKVEPPFEILASPARIMVPQLKVLSTVEGARYVPVKQLSDGGIIMMKDTAKDEPEEIVLNVPAGGPKMEEEEEEPEPPEPFEYIED</sequence>
<comment type="subunit">
    <text evidence="5">Component of the 19S proteasome regulatory particle complex. The 26S proteasome consists of a 20S core particle (CP) and two 19S regulatory subunits (RP).</text>
</comment>
<evidence type="ECO:0000256" key="2">
    <source>
        <dbReference type="ARBA" id="ARBA00014929"/>
    </source>
</evidence>
<dbReference type="RefSeq" id="XP_038050095.1">
    <property type="nucleotide sequence ID" value="XM_038194167.1"/>
</dbReference>
<evidence type="ECO:0000256" key="1">
    <source>
        <dbReference type="ARBA" id="ARBA00006308"/>
    </source>
</evidence>
<dbReference type="GO" id="GO:0043161">
    <property type="term" value="P:proteasome-mediated ubiquitin-dependent protein catabolic process"/>
    <property type="evidence" value="ECO:0007669"/>
    <property type="project" value="TreeGrafter"/>
</dbReference>
<dbReference type="GO" id="GO:0008540">
    <property type="term" value="C:proteasome regulatory particle, base subcomplex"/>
    <property type="evidence" value="ECO:0007669"/>
    <property type="project" value="UniProtKB-UniRule"/>
</dbReference>
<dbReference type="FunFam" id="1.25.10.10:FF:000017">
    <property type="entry name" value="26S proteasome non-ATPase regulatory subunit 1"/>
    <property type="match status" value="1"/>
</dbReference>
<protein>
    <recommendedName>
        <fullName evidence="2 5">26S proteasome non-ATPase regulatory subunit 1</fullName>
    </recommendedName>
</protein>
<dbReference type="GO" id="GO:0042176">
    <property type="term" value="P:regulation of protein catabolic process"/>
    <property type="evidence" value="ECO:0007669"/>
    <property type="project" value="UniProtKB-UniRule"/>
</dbReference>
<dbReference type="OMA" id="IMFGRQE"/>
<evidence type="ECO:0000313" key="9">
    <source>
        <dbReference type="EnsemblMetazoa" id="XP_038050095.1"/>
    </source>
</evidence>
<dbReference type="GO" id="GO:0034515">
    <property type="term" value="C:proteasome storage granule"/>
    <property type="evidence" value="ECO:0007669"/>
    <property type="project" value="TreeGrafter"/>
</dbReference>